<reference evidence="9 10" key="1">
    <citation type="journal article" date="2017" name="G3 (Bethesda)">
        <title>First Draft Genome Sequence of the Pathogenic Fungus Lomentospora prolificans (Formerly Scedosporium prolificans).</title>
        <authorList>
            <person name="Luo R."/>
            <person name="Zimin A."/>
            <person name="Workman R."/>
            <person name="Fan Y."/>
            <person name="Pertea G."/>
            <person name="Grossman N."/>
            <person name="Wear M.P."/>
            <person name="Jia B."/>
            <person name="Miller H."/>
            <person name="Casadevall A."/>
            <person name="Timp W."/>
            <person name="Zhang S.X."/>
            <person name="Salzberg S.L."/>
        </authorList>
    </citation>
    <scope>NUCLEOTIDE SEQUENCE [LARGE SCALE GENOMIC DNA]</scope>
    <source>
        <strain evidence="9 10">JHH-5317</strain>
    </source>
</reference>
<feature type="domain" description="Rhodopsin" evidence="8">
    <location>
        <begin position="42"/>
        <end position="326"/>
    </location>
</feature>
<dbReference type="InterPro" id="IPR052337">
    <property type="entry name" value="SAT4-like"/>
</dbReference>
<evidence type="ECO:0000256" key="4">
    <source>
        <dbReference type="ARBA" id="ARBA00023136"/>
    </source>
</evidence>
<gene>
    <name evidence="9" type="ORF">jhhlp_008230</name>
</gene>
<feature type="region of interest" description="Disordered" evidence="6">
    <location>
        <begin position="339"/>
        <end position="363"/>
    </location>
</feature>
<evidence type="ECO:0000256" key="3">
    <source>
        <dbReference type="ARBA" id="ARBA00022989"/>
    </source>
</evidence>
<evidence type="ECO:0000256" key="2">
    <source>
        <dbReference type="ARBA" id="ARBA00022692"/>
    </source>
</evidence>
<dbReference type="OrthoDB" id="5329176at2759"/>
<feature type="transmembrane region" description="Helical" evidence="7">
    <location>
        <begin position="175"/>
        <end position="197"/>
    </location>
</feature>
<evidence type="ECO:0000256" key="5">
    <source>
        <dbReference type="ARBA" id="ARBA00038359"/>
    </source>
</evidence>
<name>A0A2N3MXH0_9PEZI</name>
<evidence type="ECO:0000313" key="9">
    <source>
        <dbReference type="EMBL" id="PKS04866.1"/>
    </source>
</evidence>
<comment type="similarity">
    <text evidence="5">Belongs to the SAT4 family.</text>
</comment>
<feature type="transmembrane region" description="Helical" evidence="7">
    <location>
        <begin position="139"/>
        <end position="163"/>
    </location>
</feature>
<keyword evidence="10" id="KW-1185">Reference proteome</keyword>
<evidence type="ECO:0000313" key="10">
    <source>
        <dbReference type="Proteomes" id="UP000233524"/>
    </source>
</evidence>
<proteinExistence type="inferred from homology"/>
<sequence>MASNQTQAMQFESPIPIEHRSQIAMIVVSALSITIPSVFVGLRLYARTLISRALDMSDYCILVGLDIRPSMVCANIGLELFNIGLHVDCWLMVLHGGFGFHLMDVAVRFGPDTVTFFFKVGCPARSGSWTRTLTHLVQAIMAFCILWNVTICFSKLSVLWLYTTLMPMKKMVFPATGLGVFIILWNTGNILGQLLICKPFAMNWDQTIPGGKCGSQRDFYFIMGVFNIITDILILGLPMPFLYSLHLPMMKKVVLIGMFAVGIITDADEDVYSRTCAISIYRQVTLPGLDFTDMTYTGLLATLFSALEPAVAITLACIPYLRPLFGRLSVPVTTTSQYNITGDKSGGRSSRARPFEELNDGDGSEVQLQTIDRGFSVEASSAQSMAKVNKNVITVETKWEVSSSL</sequence>
<dbReference type="InParanoid" id="A0A2N3MXH0"/>
<dbReference type="Proteomes" id="UP000233524">
    <property type="component" value="Unassembled WGS sequence"/>
</dbReference>
<evidence type="ECO:0000256" key="1">
    <source>
        <dbReference type="ARBA" id="ARBA00004141"/>
    </source>
</evidence>
<evidence type="ECO:0000256" key="7">
    <source>
        <dbReference type="SAM" id="Phobius"/>
    </source>
</evidence>
<dbReference type="PANTHER" id="PTHR33048:SF57">
    <property type="entry name" value="INTEGRAL MEMBRANE PROTEIN-RELATED"/>
    <property type="match status" value="1"/>
</dbReference>
<dbReference type="AlphaFoldDB" id="A0A2N3MXH0"/>
<protein>
    <recommendedName>
        <fullName evidence="8">Rhodopsin domain-containing protein</fullName>
    </recommendedName>
</protein>
<evidence type="ECO:0000256" key="6">
    <source>
        <dbReference type="SAM" id="MobiDB-lite"/>
    </source>
</evidence>
<dbReference type="GO" id="GO:0016020">
    <property type="term" value="C:membrane"/>
    <property type="evidence" value="ECO:0007669"/>
    <property type="project" value="UniProtKB-SubCell"/>
</dbReference>
<organism evidence="9 10">
    <name type="scientific">Lomentospora prolificans</name>
    <dbReference type="NCBI Taxonomy" id="41688"/>
    <lineage>
        <taxon>Eukaryota</taxon>
        <taxon>Fungi</taxon>
        <taxon>Dikarya</taxon>
        <taxon>Ascomycota</taxon>
        <taxon>Pezizomycotina</taxon>
        <taxon>Sordariomycetes</taxon>
        <taxon>Hypocreomycetidae</taxon>
        <taxon>Microascales</taxon>
        <taxon>Microascaceae</taxon>
        <taxon>Lomentospora</taxon>
    </lineage>
</organism>
<feature type="transmembrane region" description="Helical" evidence="7">
    <location>
        <begin position="218"/>
        <end position="243"/>
    </location>
</feature>
<keyword evidence="4 7" id="KW-0472">Membrane</keyword>
<dbReference type="InterPro" id="IPR049326">
    <property type="entry name" value="Rhodopsin_dom_fungi"/>
</dbReference>
<dbReference type="VEuPathDB" id="FungiDB:jhhlp_008230"/>
<evidence type="ECO:0000259" key="8">
    <source>
        <dbReference type="Pfam" id="PF20684"/>
    </source>
</evidence>
<accession>A0A2N3MXH0</accession>
<feature type="transmembrane region" description="Helical" evidence="7">
    <location>
        <begin position="23"/>
        <end position="46"/>
    </location>
</feature>
<feature type="transmembrane region" description="Helical" evidence="7">
    <location>
        <begin position="296"/>
        <end position="321"/>
    </location>
</feature>
<keyword evidence="2 7" id="KW-0812">Transmembrane</keyword>
<dbReference type="EMBL" id="NLAX01001623">
    <property type="protein sequence ID" value="PKS04866.1"/>
    <property type="molecule type" value="Genomic_DNA"/>
</dbReference>
<comment type="subcellular location">
    <subcellularLocation>
        <location evidence="1">Membrane</location>
        <topology evidence="1">Multi-pass membrane protein</topology>
    </subcellularLocation>
</comment>
<dbReference type="Pfam" id="PF20684">
    <property type="entry name" value="Fung_rhodopsin"/>
    <property type="match status" value="1"/>
</dbReference>
<keyword evidence="3 7" id="KW-1133">Transmembrane helix</keyword>
<dbReference type="PANTHER" id="PTHR33048">
    <property type="entry name" value="PTH11-LIKE INTEGRAL MEMBRANE PROTEIN (AFU_ORTHOLOGUE AFUA_5G11245)"/>
    <property type="match status" value="1"/>
</dbReference>
<comment type="caution">
    <text evidence="9">The sequence shown here is derived from an EMBL/GenBank/DDBJ whole genome shotgun (WGS) entry which is preliminary data.</text>
</comment>